<reference evidence="3" key="2">
    <citation type="submission" date="2020-08" db="EMBL/GenBank/DDBJ databases">
        <authorList>
            <person name="Lai Q."/>
        </authorList>
    </citation>
    <scope>NUCLEOTIDE SEQUENCE</scope>
    <source>
        <strain evidence="3">S27-2</strain>
    </source>
</reference>
<dbReference type="PANTHER" id="PTHR13754:SF13">
    <property type="entry name" value="METALLO-BETA-LACTAMASE SUPERFAMILY PROTEIN (AFU_ORTHOLOGUE AFUA_3G07630)"/>
    <property type="match status" value="1"/>
</dbReference>
<accession>A0A8J6IVW6</accession>
<dbReference type="PANTHER" id="PTHR13754">
    <property type="entry name" value="METALLO-BETA-LACTAMASE SUPERFAMILY PROTEIN"/>
    <property type="match status" value="1"/>
</dbReference>
<dbReference type="Gene3D" id="3.60.15.10">
    <property type="entry name" value="Ribonuclease Z/Hydroxyacylglutathione hydrolase-like"/>
    <property type="match status" value="1"/>
</dbReference>
<protein>
    <submittedName>
        <fullName evidence="3">MBL fold metallo-hydrolase</fullName>
    </submittedName>
</protein>
<feature type="transmembrane region" description="Helical" evidence="1">
    <location>
        <begin position="103"/>
        <end position="120"/>
    </location>
</feature>
<name>A0A8J6IVW6_9ALTE</name>
<dbReference type="RefSeq" id="WP_186507795.1">
    <property type="nucleotide sequence ID" value="NZ_JACNEP010000015.1"/>
</dbReference>
<keyword evidence="4" id="KW-1185">Reference proteome</keyword>
<organism evidence="3 4">
    <name type="scientific">Neptunicella marina</name>
    <dbReference type="NCBI Taxonomy" id="2125989"/>
    <lineage>
        <taxon>Bacteria</taxon>
        <taxon>Pseudomonadati</taxon>
        <taxon>Pseudomonadota</taxon>
        <taxon>Gammaproteobacteria</taxon>
        <taxon>Alteromonadales</taxon>
        <taxon>Alteromonadaceae</taxon>
        <taxon>Neptunicella</taxon>
    </lineage>
</organism>
<gene>
    <name evidence="3" type="ORF">H8B19_15470</name>
</gene>
<evidence type="ECO:0000259" key="2">
    <source>
        <dbReference type="Pfam" id="PF00753"/>
    </source>
</evidence>
<keyword evidence="1" id="KW-0812">Transmembrane</keyword>
<evidence type="ECO:0000256" key="1">
    <source>
        <dbReference type="SAM" id="Phobius"/>
    </source>
</evidence>
<evidence type="ECO:0000313" key="4">
    <source>
        <dbReference type="Proteomes" id="UP000601768"/>
    </source>
</evidence>
<dbReference type="EMBL" id="JACNEP010000015">
    <property type="protein sequence ID" value="MBC3767279.1"/>
    <property type="molecule type" value="Genomic_DNA"/>
</dbReference>
<comment type="caution">
    <text evidence="3">The sequence shown here is derived from an EMBL/GenBank/DDBJ whole genome shotgun (WGS) entry which is preliminary data.</text>
</comment>
<dbReference type="Pfam" id="PF00753">
    <property type="entry name" value="Lactamase_B"/>
    <property type="match status" value="1"/>
</dbReference>
<dbReference type="InterPro" id="IPR041712">
    <property type="entry name" value="DHPS-like_MBL-fold"/>
</dbReference>
<dbReference type="InterPro" id="IPR001279">
    <property type="entry name" value="Metallo-B-lactamas"/>
</dbReference>
<dbReference type="CDD" id="cd07713">
    <property type="entry name" value="DHPS-like_MBL-fold"/>
    <property type="match status" value="1"/>
</dbReference>
<sequence>MGLVVQGNVVHVDHDNKEWLKTTPHGNPTTEVVEGLTVYCLFKRLLASRKSRRKHRNNIPGDNCPIIYALKGKDNLTTNISSIKKLEKLLSDYIVWHDVLKRVVIFSVLATCLFLFLLVLDNKHQTASAPLSQDWSSKSFKAISIKNSTNTLSVTPVVNYYGERGFATESGVSYLIQTDEHTILFDLGHNHKELLVSPLEQNLERLGVAPKDLDAIFISHFHRDHIGGRVWEDKNSIGFGFNQPALENTSIFAPVPLTYPGVNINVIREPKPLFNALASTGPIPRQLVLGKIDEQALVINVKNKGLVVIVGCGHQTLNKLISHIDKYFDVPLYGLIGDVHLPLEQGRLHIAGIDIQRRLASGEGLFSPIDKQDVLNDINLMSRKLKMVALGTHDTSDKSLLLVEKEFTGELKSVRVGKKITIN</sequence>
<proteinExistence type="predicted"/>
<dbReference type="InterPro" id="IPR052926">
    <property type="entry name" value="Metallo-beta-lactamase_dom"/>
</dbReference>
<dbReference type="GO" id="GO:0016740">
    <property type="term" value="F:transferase activity"/>
    <property type="evidence" value="ECO:0007669"/>
    <property type="project" value="TreeGrafter"/>
</dbReference>
<feature type="domain" description="Metallo-beta-lactamase" evidence="2">
    <location>
        <begin position="170"/>
        <end position="228"/>
    </location>
</feature>
<keyword evidence="1" id="KW-1133">Transmembrane helix</keyword>
<reference evidence="3" key="1">
    <citation type="journal article" date="2018" name="Int. J. Syst. Evol. Microbiol.">
        <title>Neptunicella marina gen. nov., sp. nov., isolated from surface seawater.</title>
        <authorList>
            <person name="Liu X."/>
            <person name="Lai Q."/>
            <person name="Du Y."/>
            <person name="Zhang X."/>
            <person name="Liu Z."/>
            <person name="Sun F."/>
            <person name="Shao Z."/>
        </authorList>
    </citation>
    <scope>NUCLEOTIDE SEQUENCE</scope>
    <source>
        <strain evidence="3">S27-2</strain>
    </source>
</reference>
<dbReference type="Proteomes" id="UP000601768">
    <property type="component" value="Unassembled WGS sequence"/>
</dbReference>
<evidence type="ECO:0000313" key="3">
    <source>
        <dbReference type="EMBL" id="MBC3767279.1"/>
    </source>
</evidence>
<dbReference type="InterPro" id="IPR036866">
    <property type="entry name" value="RibonucZ/Hydroxyglut_hydro"/>
</dbReference>
<keyword evidence="1" id="KW-0472">Membrane</keyword>
<dbReference type="SUPFAM" id="SSF56281">
    <property type="entry name" value="Metallo-hydrolase/oxidoreductase"/>
    <property type="match status" value="1"/>
</dbReference>
<dbReference type="AlphaFoldDB" id="A0A8J6IVW6"/>